<accession>A0A8B9GCJ2</accession>
<dbReference type="InterPro" id="IPR025483">
    <property type="entry name" value="Lipase_euk"/>
</dbReference>
<feature type="active site" description="Nucleophile" evidence="3">
    <location>
        <position position="168"/>
    </location>
</feature>
<keyword evidence="2" id="KW-0378">Hydrolase</keyword>
<dbReference type="GO" id="GO:0016042">
    <property type="term" value="P:lipid catabolic process"/>
    <property type="evidence" value="ECO:0007669"/>
    <property type="project" value="UniProtKB-KW"/>
</dbReference>
<proteinExistence type="inferred from homology"/>
<comment type="similarity">
    <text evidence="1 2">Belongs to the AB hydrolase superfamily. Lipase family.</text>
</comment>
<dbReference type="GO" id="GO:0016788">
    <property type="term" value="F:hydrolase activity, acting on ester bonds"/>
    <property type="evidence" value="ECO:0007669"/>
    <property type="project" value="InterPro"/>
</dbReference>
<dbReference type="PANTHER" id="PTHR11005">
    <property type="entry name" value="LYSOSOMAL ACID LIPASE-RELATED"/>
    <property type="match status" value="1"/>
</dbReference>
<name>A0A8B9GCJ2_9PSIT</name>
<dbReference type="SUPFAM" id="SSF53474">
    <property type="entry name" value="alpha/beta-Hydrolases"/>
    <property type="match status" value="1"/>
</dbReference>
<feature type="domain" description="Partial AB-hydrolase lipase" evidence="4">
    <location>
        <begin position="31"/>
        <end position="89"/>
    </location>
</feature>
<evidence type="ECO:0000313" key="5">
    <source>
        <dbReference type="Ensembl" id="ENSACOP00000019727.1"/>
    </source>
</evidence>
<dbReference type="Proteomes" id="UP000694522">
    <property type="component" value="Unplaced"/>
</dbReference>
<dbReference type="InterPro" id="IPR029058">
    <property type="entry name" value="AB_hydrolase_fold"/>
</dbReference>
<reference evidence="5" key="1">
    <citation type="submission" date="2025-08" db="UniProtKB">
        <authorList>
            <consortium name="Ensembl"/>
        </authorList>
    </citation>
    <scope>IDENTIFICATION</scope>
</reference>
<organism evidence="5 6">
    <name type="scientific">Amazona collaria</name>
    <name type="common">yellow-billed parrot</name>
    <dbReference type="NCBI Taxonomy" id="241587"/>
    <lineage>
        <taxon>Eukaryota</taxon>
        <taxon>Metazoa</taxon>
        <taxon>Chordata</taxon>
        <taxon>Craniata</taxon>
        <taxon>Vertebrata</taxon>
        <taxon>Euteleostomi</taxon>
        <taxon>Archelosauria</taxon>
        <taxon>Archosauria</taxon>
        <taxon>Dinosauria</taxon>
        <taxon>Saurischia</taxon>
        <taxon>Theropoda</taxon>
        <taxon>Coelurosauria</taxon>
        <taxon>Aves</taxon>
        <taxon>Neognathae</taxon>
        <taxon>Neoaves</taxon>
        <taxon>Telluraves</taxon>
        <taxon>Australaves</taxon>
        <taxon>Psittaciformes</taxon>
        <taxon>Psittacidae</taxon>
        <taxon>Amazona</taxon>
    </lineage>
</organism>
<dbReference type="PIRSF" id="PIRSF000862">
    <property type="entry name" value="Steryl_ester_lip"/>
    <property type="match status" value="1"/>
</dbReference>
<evidence type="ECO:0000256" key="2">
    <source>
        <dbReference type="PIRNR" id="PIRNR000862"/>
    </source>
</evidence>
<evidence type="ECO:0000313" key="6">
    <source>
        <dbReference type="Proteomes" id="UP000694522"/>
    </source>
</evidence>
<dbReference type="FunFam" id="3.40.50.1820:FF:000012">
    <property type="entry name" value="Lipase"/>
    <property type="match status" value="1"/>
</dbReference>
<evidence type="ECO:0000256" key="3">
    <source>
        <dbReference type="PIRSR" id="PIRSR000862-1"/>
    </source>
</evidence>
<dbReference type="AlphaFoldDB" id="A0A8B9GCJ2"/>
<keyword evidence="2" id="KW-0442">Lipid degradation</keyword>
<dbReference type="Gene3D" id="3.40.50.1820">
    <property type="entry name" value="alpha/beta hydrolase"/>
    <property type="match status" value="1"/>
</dbReference>
<evidence type="ECO:0000259" key="4">
    <source>
        <dbReference type="Pfam" id="PF04083"/>
    </source>
</evidence>
<evidence type="ECO:0000256" key="1">
    <source>
        <dbReference type="ARBA" id="ARBA00010701"/>
    </source>
</evidence>
<protein>
    <recommendedName>
        <fullName evidence="2">Lipase</fullName>
    </recommendedName>
</protein>
<dbReference type="Ensembl" id="ENSACOT00000020428.1">
    <property type="protein sequence ID" value="ENSACOP00000019727.1"/>
    <property type="gene ID" value="ENSACOG00000013349.1"/>
</dbReference>
<sequence length="381" mass="43566">MMWLFVTIAYIGGSHLPVDLPHIVLPFSQGEIIHYHGYPYEEHEVVTDDGYYLTMQRVPHGCEKPTFPSPVVLLQHGLVLEGSSWFTNLPNSSLGFILADAGYDVWIGNSRGSSWSQNSHLLPKQSVILLCAHFHCSFHEMAMYDLPATINYILQKTGQEQLYYVAHSQGTTTGFIAFSSIPELDRKIKMFFALAPITTSSNVKSPLARVFDLPEGLVKVRACHTLQVISRLCSYPIFKSFCSLVLYLPGGFTNSLNVSRIDVYLSRYPDSTSIKNVLHWRQLYQTGEFKYYDYGSDNVLHYNQTTPPFYELENMKAPLAAWYGGNDWISAPEDVNITLPRITNVAYKKYIPEFVHFDFLWGMQAYEQVYREILDLMERST</sequence>
<reference evidence="5" key="2">
    <citation type="submission" date="2025-09" db="UniProtKB">
        <authorList>
            <consortium name="Ensembl"/>
        </authorList>
    </citation>
    <scope>IDENTIFICATION</scope>
</reference>
<keyword evidence="6" id="KW-1185">Reference proteome</keyword>
<dbReference type="Pfam" id="PF04083">
    <property type="entry name" value="Abhydro_lipase"/>
    <property type="match status" value="1"/>
</dbReference>
<keyword evidence="2" id="KW-0443">Lipid metabolism</keyword>
<feature type="active site" description="Charge relay system" evidence="3">
    <location>
        <position position="327"/>
    </location>
</feature>
<feature type="active site" description="Charge relay system" evidence="3">
    <location>
        <position position="356"/>
    </location>
</feature>
<dbReference type="InterPro" id="IPR006693">
    <property type="entry name" value="AB_hydrolase_lipase"/>
</dbReference>